<comment type="caution">
    <text evidence="2">The sequence shown here is derived from an EMBL/GenBank/DDBJ whole genome shotgun (WGS) entry which is preliminary data.</text>
</comment>
<reference evidence="2" key="1">
    <citation type="journal article" date="2019" name="Sci. Rep.">
        <title>Draft genome of Tanacetum cinerariifolium, the natural source of mosquito coil.</title>
        <authorList>
            <person name="Yamashiro T."/>
            <person name="Shiraishi A."/>
            <person name="Satake H."/>
            <person name="Nakayama K."/>
        </authorList>
    </citation>
    <scope>NUCLEOTIDE SEQUENCE</scope>
</reference>
<evidence type="ECO:0000313" key="2">
    <source>
        <dbReference type="EMBL" id="GFD04292.1"/>
    </source>
</evidence>
<evidence type="ECO:0000256" key="1">
    <source>
        <dbReference type="SAM" id="MobiDB-lite"/>
    </source>
</evidence>
<protein>
    <submittedName>
        <fullName evidence="2">Uncharacterized protein</fullName>
    </submittedName>
</protein>
<sequence length="115" mass="13358">MASTNAFQQAYNSYQDSEHPQATLQSFSDEPMEWTEDDISKEIEENLDEENMSPRSSIDVLQEAKNYYQSFHAQPTEWTQDDLDNLLKENLEEVNLSPRSSTNVIQQAYNLSSWT</sequence>
<proteinExistence type="predicted"/>
<dbReference type="EMBL" id="BKCJ011210682">
    <property type="protein sequence ID" value="GFD04292.1"/>
    <property type="molecule type" value="Genomic_DNA"/>
</dbReference>
<gene>
    <name evidence="2" type="ORF">Tci_876261</name>
</gene>
<feature type="region of interest" description="Disordered" evidence="1">
    <location>
        <begin position="1"/>
        <end position="33"/>
    </location>
</feature>
<feature type="non-terminal residue" evidence="2">
    <location>
        <position position="115"/>
    </location>
</feature>
<feature type="compositionally biased region" description="Polar residues" evidence="1">
    <location>
        <begin position="1"/>
        <end position="28"/>
    </location>
</feature>
<organism evidence="2">
    <name type="scientific">Tanacetum cinerariifolium</name>
    <name type="common">Dalmatian daisy</name>
    <name type="synonym">Chrysanthemum cinerariifolium</name>
    <dbReference type="NCBI Taxonomy" id="118510"/>
    <lineage>
        <taxon>Eukaryota</taxon>
        <taxon>Viridiplantae</taxon>
        <taxon>Streptophyta</taxon>
        <taxon>Embryophyta</taxon>
        <taxon>Tracheophyta</taxon>
        <taxon>Spermatophyta</taxon>
        <taxon>Magnoliopsida</taxon>
        <taxon>eudicotyledons</taxon>
        <taxon>Gunneridae</taxon>
        <taxon>Pentapetalae</taxon>
        <taxon>asterids</taxon>
        <taxon>campanulids</taxon>
        <taxon>Asterales</taxon>
        <taxon>Asteraceae</taxon>
        <taxon>Asteroideae</taxon>
        <taxon>Anthemideae</taxon>
        <taxon>Anthemidinae</taxon>
        <taxon>Tanacetum</taxon>
    </lineage>
</organism>
<dbReference type="AlphaFoldDB" id="A0A699T1G9"/>
<accession>A0A699T1G9</accession>
<name>A0A699T1G9_TANCI</name>